<comment type="caution">
    <text evidence="1">The sequence shown here is derived from an EMBL/GenBank/DDBJ whole genome shotgun (WGS) entry which is preliminary data.</text>
</comment>
<gene>
    <name evidence="1" type="ORF">RBH19_04130</name>
</gene>
<sequence length="264" mass="29921">MNELKEANDLARRLMAGDESALESAMRDFGGMVRGRIRAQGVTESEIEDAEQAAWLRVWNGRQGLSNEAALPSWLGQIASNTAKNFTRHGRTLKRAAEVTETDWMAAWSRIGGENPDPEAFETSVPSPFDMSAYREWHAELINARNAEARFDRVWFDLYKLREIARIDRPPHISNRDYRDAHIAIGARILHERHGVRPTARTVWCGSVMAAASLATIGQKASPAIARKAWERRRELFRDEGSPGFNVIPPQAHQKYFGISPNWW</sequence>
<dbReference type="SUPFAM" id="SSF88946">
    <property type="entry name" value="Sigma2 domain of RNA polymerase sigma factors"/>
    <property type="match status" value="1"/>
</dbReference>
<proteinExistence type="predicted"/>
<evidence type="ECO:0000313" key="1">
    <source>
        <dbReference type="EMBL" id="MDQ2069058.1"/>
    </source>
</evidence>
<evidence type="ECO:0000313" key="2">
    <source>
        <dbReference type="Proteomes" id="UP001239019"/>
    </source>
</evidence>
<organism evidence="1 2">
    <name type="scientific">Natronospira bacteriovora</name>
    <dbReference type="NCBI Taxonomy" id="3069753"/>
    <lineage>
        <taxon>Bacteria</taxon>
        <taxon>Pseudomonadati</taxon>
        <taxon>Pseudomonadota</taxon>
        <taxon>Gammaproteobacteria</taxon>
        <taxon>Natronospirales</taxon>
        <taxon>Natronospiraceae</taxon>
        <taxon>Natronospira</taxon>
    </lineage>
</organism>
<dbReference type="RefSeq" id="WP_306727553.1">
    <property type="nucleotide sequence ID" value="NZ_JAVDDT010000002.1"/>
</dbReference>
<accession>A0ABU0W5L0</accession>
<dbReference type="InterPro" id="IPR013325">
    <property type="entry name" value="RNA_pol_sigma_r2"/>
</dbReference>
<dbReference type="EMBL" id="JAVDDT010000002">
    <property type="protein sequence ID" value="MDQ2069058.1"/>
    <property type="molecule type" value="Genomic_DNA"/>
</dbReference>
<dbReference type="Proteomes" id="UP001239019">
    <property type="component" value="Unassembled WGS sequence"/>
</dbReference>
<keyword evidence="2" id="KW-1185">Reference proteome</keyword>
<name>A0ABU0W5L0_9GAMM</name>
<reference evidence="1 2" key="1">
    <citation type="submission" date="2023-08" db="EMBL/GenBank/DDBJ databases">
        <title>Whole-genome sequencing of halo(alkali)philic microorganisms from hypersaline lakes.</title>
        <authorList>
            <person name="Sorokin D.Y."/>
            <person name="Abbas B."/>
            <person name="Merkel A.Y."/>
        </authorList>
    </citation>
    <scope>NUCLEOTIDE SEQUENCE [LARGE SCALE GENOMIC DNA]</scope>
    <source>
        <strain evidence="1 2">AB-CW4</strain>
    </source>
</reference>
<dbReference type="Gene3D" id="1.10.1740.10">
    <property type="match status" value="1"/>
</dbReference>
<protein>
    <submittedName>
        <fullName evidence="1">Sigma factor</fullName>
    </submittedName>
</protein>